<dbReference type="PANTHER" id="PTHR12161">
    <property type="entry name" value="IST1 FAMILY MEMBER"/>
    <property type="match status" value="1"/>
</dbReference>
<feature type="region of interest" description="Disordered" evidence="2">
    <location>
        <begin position="216"/>
        <end position="287"/>
    </location>
</feature>
<dbReference type="Proteomes" id="UP001151516">
    <property type="component" value="Unassembled WGS sequence"/>
</dbReference>
<comment type="caution">
    <text evidence="3">The sequence shown here is derived from an EMBL/GenBank/DDBJ whole genome shotgun (WGS) entry which is preliminary data.</text>
</comment>
<evidence type="ECO:0000313" key="4">
    <source>
        <dbReference type="Proteomes" id="UP001151516"/>
    </source>
</evidence>
<dbReference type="FunFam" id="1.20.1260.60:FF:000002">
    <property type="entry name" value="Vacuolar protein sorting-associated protein IST1"/>
    <property type="match status" value="1"/>
</dbReference>
<accession>A0A9W8KYP4</accession>
<dbReference type="InterPro" id="IPR042277">
    <property type="entry name" value="IST1-like"/>
</dbReference>
<evidence type="ECO:0000256" key="1">
    <source>
        <dbReference type="ARBA" id="ARBA00005536"/>
    </source>
</evidence>
<name>A0A9W8KYP4_9FUNG</name>
<feature type="compositionally biased region" description="Low complexity" evidence="2">
    <location>
        <begin position="236"/>
        <end position="250"/>
    </location>
</feature>
<gene>
    <name evidence="3" type="primary">IST1</name>
    <name evidence="3" type="ORF">IWW39_006521</name>
</gene>
<dbReference type="Pfam" id="PF03398">
    <property type="entry name" value="Ist1"/>
    <property type="match status" value="1"/>
</dbReference>
<feature type="non-terminal residue" evidence="3">
    <location>
        <position position="287"/>
    </location>
</feature>
<dbReference type="EMBL" id="JANBTX010000886">
    <property type="protein sequence ID" value="KAJ2678561.1"/>
    <property type="molecule type" value="Genomic_DNA"/>
</dbReference>
<evidence type="ECO:0000256" key="2">
    <source>
        <dbReference type="SAM" id="MobiDB-lite"/>
    </source>
</evidence>
<keyword evidence="4" id="KW-1185">Reference proteome</keyword>
<dbReference type="OrthoDB" id="29853at2759"/>
<dbReference type="InterPro" id="IPR005061">
    <property type="entry name" value="Ist1"/>
</dbReference>
<dbReference type="PANTHER" id="PTHR12161:SF5">
    <property type="entry name" value="IST1 HOMOLOG"/>
    <property type="match status" value="1"/>
</dbReference>
<dbReference type="GO" id="GO:0015031">
    <property type="term" value="P:protein transport"/>
    <property type="evidence" value="ECO:0007669"/>
    <property type="project" value="InterPro"/>
</dbReference>
<dbReference type="AlphaFoldDB" id="A0A9W8KYP4"/>
<reference evidence="3" key="1">
    <citation type="submission" date="2022-07" db="EMBL/GenBank/DDBJ databases">
        <title>Phylogenomic reconstructions and comparative analyses of Kickxellomycotina fungi.</title>
        <authorList>
            <person name="Reynolds N.K."/>
            <person name="Stajich J.E."/>
            <person name="Barry K."/>
            <person name="Grigoriev I.V."/>
            <person name="Crous P."/>
            <person name="Smith M.E."/>
        </authorList>
    </citation>
    <scope>NUCLEOTIDE SEQUENCE</scope>
    <source>
        <strain evidence="3">CBS 109367</strain>
    </source>
</reference>
<protein>
    <submittedName>
        <fullName evidence="3">Vacuolar protein sorting-associated protein ist1</fullName>
    </submittedName>
</protein>
<feature type="compositionally biased region" description="Low complexity" evidence="2">
    <location>
        <begin position="267"/>
        <end position="287"/>
    </location>
</feature>
<feature type="region of interest" description="Disordered" evidence="2">
    <location>
        <begin position="173"/>
        <end position="195"/>
    </location>
</feature>
<sequence>MPTFNISKFKVELKLASNRLKLLQGKKSSLNLRARREIAPLLEAGKSESAAIRVENIIREDLTIEALEMVELYCELLAARLGLIDQSRTLDPGVSEAVHSLIYASTRVDVRELTMLREMLVAKYGKEMVLEAMENGKGLVNAKLVKKLSVGVPPESLVRVYLEEIASFYRVDWRPPGADSGDDDTPSGGLAEPASDVPVDLAETPVESESLTGLAAVGEGSGDEVETEKDESLPSAPVTKPATAAAVAVADEMETEGPTVEPPITLPEAKAPSKAPVAAPAKAKASR</sequence>
<comment type="similarity">
    <text evidence="1">Belongs to the IST1 family.</text>
</comment>
<proteinExistence type="inferred from homology"/>
<organism evidence="3 4">
    <name type="scientific">Coemansia spiralis</name>
    <dbReference type="NCBI Taxonomy" id="417178"/>
    <lineage>
        <taxon>Eukaryota</taxon>
        <taxon>Fungi</taxon>
        <taxon>Fungi incertae sedis</taxon>
        <taxon>Zoopagomycota</taxon>
        <taxon>Kickxellomycotina</taxon>
        <taxon>Kickxellomycetes</taxon>
        <taxon>Kickxellales</taxon>
        <taxon>Kickxellaceae</taxon>
        <taxon>Coemansia</taxon>
    </lineage>
</organism>
<evidence type="ECO:0000313" key="3">
    <source>
        <dbReference type="EMBL" id="KAJ2678561.1"/>
    </source>
</evidence>
<dbReference type="Gene3D" id="1.20.1260.60">
    <property type="entry name" value="Vacuolar protein sorting-associated protein Ist1"/>
    <property type="match status" value="1"/>
</dbReference>